<evidence type="ECO:0000313" key="3">
    <source>
        <dbReference type="Proteomes" id="UP000075883"/>
    </source>
</evidence>
<feature type="region of interest" description="Disordered" evidence="1">
    <location>
        <begin position="1"/>
        <end position="102"/>
    </location>
</feature>
<dbReference type="EnsemblMetazoa" id="ACUA001630-RA">
    <property type="protein sequence ID" value="ACUA001630-PA"/>
    <property type="gene ID" value="ACUA001630"/>
</dbReference>
<reference evidence="3" key="1">
    <citation type="submission" date="2013-09" db="EMBL/GenBank/DDBJ databases">
        <title>The Genome Sequence of Anopheles culicifacies species A.</title>
        <authorList>
            <consortium name="The Broad Institute Genomics Platform"/>
            <person name="Neafsey D.E."/>
            <person name="Besansky N."/>
            <person name="Howell P."/>
            <person name="Walton C."/>
            <person name="Young S.K."/>
            <person name="Zeng Q."/>
            <person name="Gargeya S."/>
            <person name="Fitzgerald M."/>
            <person name="Haas B."/>
            <person name="Abouelleil A."/>
            <person name="Allen A.W."/>
            <person name="Alvarado L."/>
            <person name="Arachchi H.M."/>
            <person name="Berlin A.M."/>
            <person name="Chapman S.B."/>
            <person name="Gainer-Dewar J."/>
            <person name="Goldberg J."/>
            <person name="Griggs A."/>
            <person name="Gujja S."/>
            <person name="Hansen M."/>
            <person name="Howarth C."/>
            <person name="Imamovic A."/>
            <person name="Ireland A."/>
            <person name="Larimer J."/>
            <person name="McCowan C."/>
            <person name="Murphy C."/>
            <person name="Pearson M."/>
            <person name="Poon T.W."/>
            <person name="Priest M."/>
            <person name="Roberts A."/>
            <person name="Saif S."/>
            <person name="Shea T."/>
            <person name="Sisk P."/>
            <person name="Sykes S."/>
            <person name="Wortman J."/>
            <person name="Nusbaum C."/>
            <person name="Birren B."/>
        </authorList>
    </citation>
    <scope>NUCLEOTIDE SEQUENCE [LARGE SCALE GENOMIC DNA]</scope>
    <source>
        <strain evidence="3">A-37</strain>
    </source>
</reference>
<proteinExistence type="predicted"/>
<protein>
    <submittedName>
        <fullName evidence="2">Uncharacterized protein</fullName>
    </submittedName>
</protein>
<dbReference type="EMBL" id="AXCM01002485">
    <property type="status" value="NOT_ANNOTATED_CDS"/>
    <property type="molecule type" value="Genomic_DNA"/>
</dbReference>
<dbReference type="AlphaFoldDB" id="A0A182LTL2"/>
<accession>A0A182LTL2</accession>
<dbReference type="Proteomes" id="UP000075883">
    <property type="component" value="Unassembled WGS sequence"/>
</dbReference>
<keyword evidence="3" id="KW-1185">Reference proteome</keyword>
<feature type="compositionally biased region" description="Polar residues" evidence="1">
    <location>
        <begin position="47"/>
        <end position="62"/>
    </location>
</feature>
<evidence type="ECO:0000256" key="1">
    <source>
        <dbReference type="SAM" id="MobiDB-lite"/>
    </source>
</evidence>
<dbReference type="VEuPathDB" id="VectorBase:ACUA001630"/>
<name>A0A182LTL2_9DIPT</name>
<organism evidence="2 3">
    <name type="scientific">Anopheles culicifacies</name>
    <dbReference type="NCBI Taxonomy" id="139723"/>
    <lineage>
        <taxon>Eukaryota</taxon>
        <taxon>Metazoa</taxon>
        <taxon>Ecdysozoa</taxon>
        <taxon>Arthropoda</taxon>
        <taxon>Hexapoda</taxon>
        <taxon>Insecta</taxon>
        <taxon>Pterygota</taxon>
        <taxon>Neoptera</taxon>
        <taxon>Endopterygota</taxon>
        <taxon>Diptera</taxon>
        <taxon>Nematocera</taxon>
        <taxon>Culicoidea</taxon>
        <taxon>Culicidae</taxon>
        <taxon>Anophelinae</taxon>
        <taxon>Anopheles</taxon>
        <taxon>culicifacies species complex</taxon>
    </lineage>
</organism>
<feature type="compositionally biased region" description="Low complexity" evidence="1">
    <location>
        <begin position="16"/>
        <end position="27"/>
    </location>
</feature>
<reference evidence="2" key="2">
    <citation type="submission" date="2020-05" db="UniProtKB">
        <authorList>
            <consortium name="EnsemblMetazoa"/>
        </authorList>
    </citation>
    <scope>IDENTIFICATION</scope>
    <source>
        <strain evidence="2">A-37</strain>
    </source>
</reference>
<evidence type="ECO:0000313" key="2">
    <source>
        <dbReference type="EnsemblMetazoa" id="ACUA001630-PA"/>
    </source>
</evidence>
<sequence>MGNRLGALFGIEKAPGSSGADTGGTSSKNYNLIESTDRPAPRLASSDLGQSPLEPTTSSPGSRLNRVRSFFLPSFRGSSTRRRDGSDETTAGSGFGAGGRTGSRRRFRFYTIRRRTEQQLPAKESTVVGAVGGGKAELLEGGANESLLSAGQKNVQRTNQWIHRFPLEDGKELKQNETGDADLPDAVPGSSGETKVCLRVMCLSLNVNVGHV</sequence>